<protein>
    <submittedName>
        <fullName evidence="1">Uncharacterized protein</fullName>
    </submittedName>
</protein>
<sequence>MDRARASKIDPGMERARVDELEVEDGKRRLCQRPRVEEGTQLLSPCVDTVLFYRRRQEGSTLFLWYADAFDLPIPSRKGWFYC</sequence>
<proteinExistence type="predicted"/>
<dbReference type="Gramene" id="TuG1812G0300001335.01.T01">
    <property type="protein sequence ID" value="TuG1812G0300001335.01.T01"/>
    <property type="gene ID" value="TuG1812G0300001335.01"/>
</dbReference>
<evidence type="ECO:0000313" key="2">
    <source>
        <dbReference type="Proteomes" id="UP000015106"/>
    </source>
</evidence>
<accession>A0A8R7TSI7</accession>
<name>A0A8R7TSI7_TRIUA</name>
<reference evidence="1" key="2">
    <citation type="submission" date="2018-03" db="EMBL/GenBank/DDBJ databases">
        <title>The Triticum urartu genome reveals the dynamic nature of wheat genome evolution.</title>
        <authorList>
            <person name="Ling H."/>
            <person name="Ma B."/>
            <person name="Shi X."/>
            <person name="Liu H."/>
            <person name="Dong L."/>
            <person name="Sun H."/>
            <person name="Cao Y."/>
            <person name="Gao Q."/>
            <person name="Zheng S."/>
            <person name="Li Y."/>
            <person name="Yu Y."/>
            <person name="Du H."/>
            <person name="Qi M."/>
            <person name="Li Y."/>
            <person name="Yu H."/>
            <person name="Cui Y."/>
            <person name="Wang N."/>
            <person name="Chen C."/>
            <person name="Wu H."/>
            <person name="Zhao Y."/>
            <person name="Zhang J."/>
            <person name="Li Y."/>
            <person name="Zhou W."/>
            <person name="Zhang B."/>
            <person name="Hu W."/>
            <person name="Eijk M."/>
            <person name="Tang J."/>
            <person name="Witsenboer H."/>
            <person name="Zhao S."/>
            <person name="Li Z."/>
            <person name="Zhang A."/>
            <person name="Wang D."/>
            <person name="Liang C."/>
        </authorList>
    </citation>
    <scope>NUCLEOTIDE SEQUENCE [LARGE SCALE GENOMIC DNA]</scope>
    <source>
        <strain evidence="1">cv. G1812</strain>
    </source>
</reference>
<reference evidence="1" key="3">
    <citation type="submission" date="2022-06" db="UniProtKB">
        <authorList>
            <consortium name="EnsemblPlants"/>
        </authorList>
    </citation>
    <scope>IDENTIFICATION</scope>
</reference>
<evidence type="ECO:0000313" key="1">
    <source>
        <dbReference type="EnsemblPlants" id="TuG1812G0300001335.01.T01"/>
    </source>
</evidence>
<organism evidence="1 2">
    <name type="scientific">Triticum urartu</name>
    <name type="common">Red wild einkorn</name>
    <name type="synonym">Crithodium urartu</name>
    <dbReference type="NCBI Taxonomy" id="4572"/>
    <lineage>
        <taxon>Eukaryota</taxon>
        <taxon>Viridiplantae</taxon>
        <taxon>Streptophyta</taxon>
        <taxon>Embryophyta</taxon>
        <taxon>Tracheophyta</taxon>
        <taxon>Spermatophyta</taxon>
        <taxon>Magnoliopsida</taxon>
        <taxon>Liliopsida</taxon>
        <taxon>Poales</taxon>
        <taxon>Poaceae</taxon>
        <taxon>BOP clade</taxon>
        <taxon>Pooideae</taxon>
        <taxon>Triticodae</taxon>
        <taxon>Triticeae</taxon>
        <taxon>Triticinae</taxon>
        <taxon>Triticum</taxon>
    </lineage>
</organism>
<reference evidence="2" key="1">
    <citation type="journal article" date="2013" name="Nature">
        <title>Draft genome of the wheat A-genome progenitor Triticum urartu.</title>
        <authorList>
            <person name="Ling H.Q."/>
            <person name="Zhao S."/>
            <person name="Liu D."/>
            <person name="Wang J."/>
            <person name="Sun H."/>
            <person name="Zhang C."/>
            <person name="Fan H."/>
            <person name="Li D."/>
            <person name="Dong L."/>
            <person name="Tao Y."/>
            <person name="Gao C."/>
            <person name="Wu H."/>
            <person name="Li Y."/>
            <person name="Cui Y."/>
            <person name="Guo X."/>
            <person name="Zheng S."/>
            <person name="Wang B."/>
            <person name="Yu K."/>
            <person name="Liang Q."/>
            <person name="Yang W."/>
            <person name="Lou X."/>
            <person name="Chen J."/>
            <person name="Feng M."/>
            <person name="Jian J."/>
            <person name="Zhang X."/>
            <person name="Luo G."/>
            <person name="Jiang Y."/>
            <person name="Liu J."/>
            <person name="Wang Z."/>
            <person name="Sha Y."/>
            <person name="Zhang B."/>
            <person name="Wu H."/>
            <person name="Tang D."/>
            <person name="Shen Q."/>
            <person name="Xue P."/>
            <person name="Zou S."/>
            <person name="Wang X."/>
            <person name="Liu X."/>
            <person name="Wang F."/>
            <person name="Yang Y."/>
            <person name="An X."/>
            <person name="Dong Z."/>
            <person name="Zhang K."/>
            <person name="Zhang X."/>
            <person name="Luo M.C."/>
            <person name="Dvorak J."/>
            <person name="Tong Y."/>
            <person name="Wang J."/>
            <person name="Yang H."/>
            <person name="Li Z."/>
            <person name="Wang D."/>
            <person name="Zhang A."/>
            <person name="Wang J."/>
        </authorList>
    </citation>
    <scope>NUCLEOTIDE SEQUENCE</scope>
    <source>
        <strain evidence="2">cv. G1812</strain>
    </source>
</reference>
<dbReference type="EnsemblPlants" id="TuG1812G0300001335.01.T01">
    <property type="protein sequence ID" value="TuG1812G0300001335.01.T01"/>
    <property type="gene ID" value="TuG1812G0300001335.01"/>
</dbReference>
<keyword evidence="2" id="KW-1185">Reference proteome</keyword>
<dbReference type="AlphaFoldDB" id="A0A8R7TSI7"/>
<dbReference type="Proteomes" id="UP000015106">
    <property type="component" value="Chromosome 3"/>
</dbReference>